<keyword evidence="2" id="KW-0548">Nucleotidyltransferase</keyword>
<dbReference type="CDD" id="cd06130">
    <property type="entry name" value="DNA_pol_III_epsilon_like"/>
    <property type="match status" value="1"/>
</dbReference>
<dbReference type="RefSeq" id="WP_035105170.1">
    <property type="nucleotide sequence ID" value="NZ_CP011311.1"/>
</dbReference>
<proteinExistence type="predicted"/>
<dbReference type="GO" id="GO:0003676">
    <property type="term" value="F:nucleic acid binding"/>
    <property type="evidence" value="ECO:0007669"/>
    <property type="project" value="InterPro"/>
</dbReference>
<feature type="compositionally biased region" description="Basic and acidic residues" evidence="1">
    <location>
        <begin position="319"/>
        <end position="335"/>
    </location>
</feature>
<dbReference type="EC" id="2.7.7.7" evidence="2"/>
<dbReference type="PROSITE" id="PS50172">
    <property type="entry name" value="BRCT"/>
    <property type="match status" value="1"/>
</dbReference>
<dbReference type="Gene3D" id="3.30.420.10">
    <property type="entry name" value="Ribonuclease H-like superfamily/Ribonuclease H"/>
    <property type="match status" value="1"/>
</dbReference>
<dbReference type="InterPro" id="IPR001357">
    <property type="entry name" value="BRCT_dom"/>
</dbReference>
<evidence type="ECO:0000313" key="2">
    <source>
        <dbReference type="EMBL" id="AKE39483.1"/>
    </source>
</evidence>
<name>A0A0F6QYW5_9CORY</name>
<keyword evidence="2" id="KW-0540">Nuclease</keyword>
<dbReference type="PANTHER" id="PTHR30231:SF42">
    <property type="entry name" value="EXONUCLEASE"/>
    <property type="match status" value="1"/>
</dbReference>
<dbReference type="AlphaFoldDB" id="A0A0F6QYW5"/>
<dbReference type="Proteomes" id="UP000033566">
    <property type="component" value="Chromosome"/>
</dbReference>
<dbReference type="GO" id="GO:0003887">
    <property type="term" value="F:DNA-directed DNA polymerase activity"/>
    <property type="evidence" value="ECO:0007669"/>
    <property type="project" value="UniProtKB-EC"/>
</dbReference>
<evidence type="ECO:0000313" key="3">
    <source>
        <dbReference type="Proteomes" id="UP000033566"/>
    </source>
</evidence>
<dbReference type="CDD" id="cd17748">
    <property type="entry name" value="BRCT_DNA_ligase_like"/>
    <property type="match status" value="1"/>
</dbReference>
<dbReference type="KEGG" id="ccj:UL81_07640"/>
<keyword evidence="3" id="KW-1185">Reference proteome</keyword>
<reference evidence="2 3" key="1">
    <citation type="journal article" date="2015" name="Genome Announc.">
        <title>Complete Genome Sequence of Corynebacterium camporealensis DSM 44610, Isolated from the Milk of a Manchega Sheep with Subclinical Mastitis.</title>
        <authorList>
            <person name="Ruckert C."/>
            <person name="Albersmeier A."/>
            <person name="Winkler A."/>
            <person name="Tauch A."/>
        </authorList>
    </citation>
    <scope>NUCLEOTIDE SEQUENCE [LARGE SCALE GENOMIC DNA]</scope>
    <source>
        <strain evidence="2 3">DSM 44610</strain>
    </source>
</reference>
<dbReference type="OrthoDB" id="9803913at2"/>
<organism evidence="2 3">
    <name type="scientific">Corynebacterium camporealensis</name>
    <dbReference type="NCBI Taxonomy" id="161896"/>
    <lineage>
        <taxon>Bacteria</taxon>
        <taxon>Bacillati</taxon>
        <taxon>Actinomycetota</taxon>
        <taxon>Actinomycetes</taxon>
        <taxon>Mycobacteriales</taxon>
        <taxon>Corynebacteriaceae</taxon>
        <taxon>Corynebacterium</taxon>
    </lineage>
</organism>
<dbReference type="SUPFAM" id="SSF52113">
    <property type="entry name" value="BRCT domain"/>
    <property type="match status" value="1"/>
</dbReference>
<keyword evidence="2" id="KW-0378">Hydrolase</keyword>
<dbReference type="SUPFAM" id="SSF53098">
    <property type="entry name" value="Ribonuclease H-like"/>
    <property type="match status" value="1"/>
</dbReference>
<dbReference type="InterPro" id="IPR036420">
    <property type="entry name" value="BRCT_dom_sf"/>
</dbReference>
<keyword evidence="2" id="KW-0269">Exonuclease</keyword>
<dbReference type="Pfam" id="PF00929">
    <property type="entry name" value="RNase_T"/>
    <property type="match status" value="1"/>
</dbReference>
<dbReference type="PATRIC" id="fig|161896.4.peg.1495"/>
<sequence length="459" mass="49189">MPYHAHGARIDVTGEAIVLERTLLATSLGQPARESLPVSDITGVEVHAPSTRSFGEIYLEGIDRRLRFAPHQEVAAKACADAINAALRGEAPPTPDSLHVTGLDFTAVDVETANDNWGSICQIGAVRFRDGEEVDARTWLCTPPPGLEDFAEVNISIHGITADDVADAPDFATCAAELFVFLGDDIMVAHNAQFDATALRSALRTAGADVPEVTCACSLALSRDASKAKLIDVANHKLPTVTKVFSDEDFQHHEATADARAAGIIISGLAQRYGHTGSIEDLFTNREFSLGKITADAVLPVLRAHTAPLSGRDLGAGTDFRDPKRSAWESDESPKKSSKSQSKKSSGPAPWQAVATPDTIPEPNEDADPTGKLYGQNVTLTGEFAPFDKGQLWSGIAECGGQVAKNVTKKTTMLVVGEWGKKTSKEKRAEELNEKGQDITIWSAQQLLEELGLDEQPPF</sequence>
<dbReference type="EMBL" id="CP011311">
    <property type="protein sequence ID" value="AKE39483.1"/>
    <property type="molecule type" value="Genomic_DNA"/>
</dbReference>
<evidence type="ECO:0000256" key="1">
    <source>
        <dbReference type="SAM" id="MobiDB-lite"/>
    </source>
</evidence>
<dbReference type="Gene3D" id="3.40.50.10190">
    <property type="entry name" value="BRCT domain"/>
    <property type="match status" value="1"/>
</dbReference>
<dbReference type="SMART" id="SM00479">
    <property type="entry name" value="EXOIII"/>
    <property type="match status" value="1"/>
</dbReference>
<dbReference type="InterPro" id="IPR012337">
    <property type="entry name" value="RNaseH-like_sf"/>
</dbReference>
<keyword evidence="2" id="KW-0808">Transferase</keyword>
<dbReference type="STRING" id="161896.UL81_07640"/>
<dbReference type="GO" id="GO:0008408">
    <property type="term" value="F:3'-5' exonuclease activity"/>
    <property type="evidence" value="ECO:0007669"/>
    <property type="project" value="TreeGrafter"/>
</dbReference>
<dbReference type="PANTHER" id="PTHR30231">
    <property type="entry name" value="DNA POLYMERASE III SUBUNIT EPSILON"/>
    <property type="match status" value="1"/>
</dbReference>
<protein>
    <submittedName>
        <fullName evidence="2">Exonuclease</fullName>
        <ecNumber evidence="2">2.7.7.7</ecNumber>
    </submittedName>
</protein>
<dbReference type="InterPro" id="IPR036397">
    <property type="entry name" value="RNaseH_sf"/>
</dbReference>
<dbReference type="InterPro" id="IPR013520">
    <property type="entry name" value="Ribonucl_H"/>
</dbReference>
<feature type="region of interest" description="Disordered" evidence="1">
    <location>
        <begin position="312"/>
        <end position="374"/>
    </location>
</feature>
<dbReference type="HOGENOM" id="CLU_047806_0_1_11"/>
<accession>A0A0F6QYW5</accession>
<dbReference type="GO" id="GO:0005829">
    <property type="term" value="C:cytosol"/>
    <property type="evidence" value="ECO:0007669"/>
    <property type="project" value="TreeGrafter"/>
</dbReference>
<gene>
    <name evidence="2" type="ORF">UL81_07640</name>
</gene>